<dbReference type="Proteomes" id="UP000750711">
    <property type="component" value="Unassembled WGS sequence"/>
</dbReference>
<name>A0A9P8L6Q5_9PEZI</name>
<organism evidence="2 3">
    <name type="scientific">Trichoglossum hirsutum</name>
    <dbReference type="NCBI Taxonomy" id="265104"/>
    <lineage>
        <taxon>Eukaryota</taxon>
        <taxon>Fungi</taxon>
        <taxon>Dikarya</taxon>
        <taxon>Ascomycota</taxon>
        <taxon>Pezizomycotina</taxon>
        <taxon>Geoglossomycetes</taxon>
        <taxon>Geoglossales</taxon>
        <taxon>Geoglossaceae</taxon>
        <taxon>Trichoglossum</taxon>
    </lineage>
</organism>
<dbReference type="EMBL" id="JAGHQM010002347">
    <property type="protein sequence ID" value="KAH0550932.1"/>
    <property type="molecule type" value="Genomic_DNA"/>
</dbReference>
<sequence>MSALVNKIKEVIHHEPSATGSGGHLTSLGDRLDPAVDTGAEGFNAAGHDTAGEHDPRVDSGPDRRVSHDARHTTGPHKSELLNKLDPRAHSVQISSNTVSENRTSSM</sequence>
<evidence type="ECO:0000256" key="1">
    <source>
        <dbReference type="SAM" id="MobiDB-lite"/>
    </source>
</evidence>
<proteinExistence type="predicted"/>
<dbReference type="AlphaFoldDB" id="A0A9P8L6Q5"/>
<comment type="caution">
    <text evidence="2">The sequence shown here is derived from an EMBL/GenBank/DDBJ whole genome shotgun (WGS) entry which is preliminary data.</text>
</comment>
<gene>
    <name evidence="2" type="ORF">GP486_007702</name>
</gene>
<feature type="region of interest" description="Disordered" evidence="1">
    <location>
        <begin position="15"/>
        <end position="107"/>
    </location>
</feature>
<protein>
    <submittedName>
        <fullName evidence="2">Uncharacterized protein</fullName>
    </submittedName>
</protein>
<accession>A0A9P8L6Q5</accession>
<evidence type="ECO:0000313" key="3">
    <source>
        <dbReference type="Proteomes" id="UP000750711"/>
    </source>
</evidence>
<evidence type="ECO:0000313" key="2">
    <source>
        <dbReference type="EMBL" id="KAH0550932.1"/>
    </source>
</evidence>
<reference evidence="2" key="1">
    <citation type="submission" date="2021-03" db="EMBL/GenBank/DDBJ databases">
        <title>Comparative genomics and phylogenomic investigation of the class Geoglossomycetes provide insights into ecological specialization and systematics.</title>
        <authorList>
            <person name="Melie T."/>
            <person name="Pirro S."/>
            <person name="Miller A.N."/>
            <person name="Quandt A."/>
        </authorList>
    </citation>
    <scope>NUCLEOTIDE SEQUENCE</scope>
    <source>
        <strain evidence="2">CAQ_001_2017</strain>
    </source>
</reference>
<feature type="compositionally biased region" description="Basic and acidic residues" evidence="1">
    <location>
        <begin position="50"/>
        <end position="89"/>
    </location>
</feature>
<feature type="compositionally biased region" description="Polar residues" evidence="1">
    <location>
        <begin position="92"/>
        <end position="107"/>
    </location>
</feature>
<keyword evidence="3" id="KW-1185">Reference proteome</keyword>